<feature type="transmembrane region" description="Helical" evidence="1">
    <location>
        <begin position="20"/>
        <end position="53"/>
    </location>
</feature>
<sequence>MWTFVRALSVGLLNLKRRWQGLIAGVVLWLAWMIFGFWSTLLLLVLMAVGFFVGRVLEEKRDWKQAVEKLLSDRYSDHS</sequence>
<keyword evidence="1" id="KW-0812">Transmembrane</keyword>
<reference evidence="2 3" key="1">
    <citation type="submission" date="2021-02" db="EMBL/GenBank/DDBJ databases">
        <title>Alicyclobacillus curvatus sp. nov. and Alicyclobacillus mengziensis sp. nov., two acidophilic bacteria isolated from acid mine drainage.</title>
        <authorList>
            <person name="Huang Y."/>
        </authorList>
    </citation>
    <scope>NUCLEOTIDE SEQUENCE [LARGE SCALE GENOMIC DNA]</scope>
    <source>
        <strain evidence="2 3">S30H14</strain>
    </source>
</reference>
<dbReference type="EMBL" id="CP071182">
    <property type="protein sequence ID" value="QSO45876.1"/>
    <property type="molecule type" value="Genomic_DNA"/>
</dbReference>
<protein>
    <submittedName>
        <fullName evidence="2">DUF2273 domain-containing protein</fullName>
    </submittedName>
</protein>
<gene>
    <name evidence="2" type="ORF">JZ786_15170</name>
</gene>
<keyword evidence="1" id="KW-0472">Membrane</keyword>
<proteinExistence type="predicted"/>
<keyword evidence="1" id="KW-1133">Transmembrane helix</keyword>
<dbReference type="AlphaFoldDB" id="A0A9X7VVG7"/>
<evidence type="ECO:0000313" key="2">
    <source>
        <dbReference type="EMBL" id="QSO45876.1"/>
    </source>
</evidence>
<dbReference type="Pfam" id="PF10031">
    <property type="entry name" value="DUF2273"/>
    <property type="match status" value="1"/>
</dbReference>
<accession>A0A9X7VVG7</accession>
<dbReference type="KEGG" id="afx:JZ786_15170"/>
<keyword evidence="3" id="KW-1185">Reference proteome</keyword>
<organism evidence="2 3">
    <name type="scientific">Alicyclobacillus mengziensis</name>
    <dbReference type="NCBI Taxonomy" id="2931921"/>
    <lineage>
        <taxon>Bacteria</taxon>
        <taxon>Bacillati</taxon>
        <taxon>Bacillota</taxon>
        <taxon>Bacilli</taxon>
        <taxon>Bacillales</taxon>
        <taxon>Alicyclobacillaceae</taxon>
        <taxon>Alicyclobacillus</taxon>
    </lineage>
</organism>
<dbReference type="Proteomes" id="UP000663505">
    <property type="component" value="Chromosome"/>
</dbReference>
<evidence type="ECO:0000256" key="1">
    <source>
        <dbReference type="SAM" id="Phobius"/>
    </source>
</evidence>
<name>A0A9X7VVG7_9BACL</name>
<dbReference type="InterPro" id="IPR018730">
    <property type="entry name" value="DUF2273"/>
</dbReference>
<dbReference type="RefSeq" id="WP_206655249.1">
    <property type="nucleotide sequence ID" value="NZ_CP071182.1"/>
</dbReference>
<evidence type="ECO:0000313" key="3">
    <source>
        <dbReference type="Proteomes" id="UP000663505"/>
    </source>
</evidence>